<dbReference type="InterPro" id="IPR028202">
    <property type="entry name" value="Reductase_C"/>
</dbReference>
<dbReference type="InterPro" id="IPR012675">
    <property type="entry name" value="Beta-grasp_dom_sf"/>
</dbReference>
<dbReference type="CDD" id="cd00207">
    <property type="entry name" value="fer2"/>
    <property type="match status" value="1"/>
</dbReference>
<dbReference type="PROSITE" id="PS51085">
    <property type="entry name" value="2FE2S_FER_2"/>
    <property type="match status" value="1"/>
</dbReference>
<dbReference type="EMBL" id="QZCW01000002">
    <property type="protein sequence ID" value="MCW5321577.1"/>
    <property type="molecule type" value="Genomic_DNA"/>
</dbReference>
<dbReference type="SUPFAM" id="SSF54292">
    <property type="entry name" value="2Fe-2S ferredoxin-like"/>
    <property type="match status" value="1"/>
</dbReference>
<reference evidence="8" key="1">
    <citation type="submission" date="2023-07" db="EMBL/GenBank/DDBJ databases">
        <title>Verminephrobacter genomes.</title>
        <authorList>
            <person name="Lund M.B."/>
        </authorList>
    </citation>
    <scope>NUCLEOTIDE SEQUENCE [LARGE SCALE GENOMIC DNA]</scope>
    <source>
        <strain evidence="8">AtM5-05</strain>
    </source>
</reference>
<dbReference type="InterPro" id="IPR018298">
    <property type="entry name" value="Adrenodoxin_Fe-S_BS"/>
</dbReference>
<organism evidence="7 8">
    <name type="scientific">Verminephrobacter aporrectodeae subsp. tuberculatae</name>
    <dbReference type="NCBI Taxonomy" id="1110392"/>
    <lineage>
        <taxon>Bacteria</taxon>
        <taxon>Pseudomonadati</taxon>
        <taxon>Pseudomonadota</taxon>
        <taxon>Betaproteobacteria</taxon>
        <taxon>Burkholderiales</taxon>
        <taxon>Comamonadaceae</taxon>
        <taxon>Verminephrobacter</taxon>
    </lineage>
</organism>
<evidence type="ECO:0000256" key="3">
    <source>
        <dbReference type="ARBA" id="ARBA00022630"/>
    </source>
</evidence>
<accession>A0ABT3KU02</accession>
<dbReference type="InterPro" id="IPR023753">
    <property type="entry name" value="FAD/NAD-binding_dom"/>
</dbReference>
<dbReference type="PRINTS" id="PR00411">
    <property type="entry name" value="PNDRDTASEI"/>
</dbReference>
<comment type="caution">
    <text evidence="7">The sequence shown here is derived from an EMBL/GenBank/DDBJ whole genome shotgun (WGS) entry which is preliminary data.</text>
</comment>
<dbReference type="SUPFAM" id="SSF55424">
    <property type="entry name" value="FAD/NAD-linked reductases, dimerisation (C-terminal) domain"/>
    <property type="match status" value="1"/>
</dbReference>
<dbReference type="InterPro" id="IPR001041">
    <property type="entry name" value="2Fe-2S_ferredoxin-type"/>
</dbReference>
<keyword evidence="5" id="KW-0560">Oxidoreductase</keyword>
<dbReference type="InterPro" id="IPR036188">
    <property type="entry name" value="FAD/NAD-bd_sf"/>
</dbReference>
<dbReference type="Gene3D" id="3.50.50.60">
    <property type="entry name" value="FAD/NAD(P)-binding domain"/>
    <property type="match status" value="2"/>
</dbReference>
<dbReference type="Gene3D" id="3.10.20.30">
    <property type="match status" value="1"/>
</dbReference>
<dbReference type="InterPro" id="IPR017440">
    <property type="entry name" value="Cit_synth/succinyl-CoA_lig_AS"/>
</dbReference>
<gene>
    <name evidence="7" type="ORF">D5039_10565</name>
</gene>
<dbReference type="PROSITE" id="PS00814">
    <property type="entry name" value="ADX"/>
    <property type="match status" value="1"/>
</dbReference>
<keyword evidence="4" id="KW-0274">FAD</keyword>
<dbReference type="PROSITE" id="PS00399">
    <property type="entry name" value="SUCCINYL_COA_LIG_2"/>
    <property type="match status" value="1"/>
</dbReference>
<evidence type="ECO:0000313" key="8">
    <source>
        <dbReference type="Proteomes" id="UP001208935"/>
    </source>
</evidence>
<evidence type="ECO:0000313" key="7">
    <source>
        <dbReference type="EMBL" id="MCW5321577.1"/>
    </source>
</evidence>
<evidence type="ECO:0000256" key="1">
    <source>
        <dbReference type="ARBA" id="ARBA00001974"/>
    </source>
</evidence>
<evidence type="ECO:0000256" key="4">
    <source>
        <dbReference type="ARBA" id="ARBA00022827"/>
    </source>
</evidence>
<name>A0ABT3KU02_9BURK</name>
<proteinExistence type="inferred from homology"/>
<protein>
    <submittedName>
        <fullName evidence="7">Ferredoxin reductase</fullName>
    </submittedName>
</protein>
<comment type="cofactor">
    <cofactor evidence="1">
        <name>FAD</name>
        <dbReference type="ChEBI" id="CHEBI:57692"/>
    </cofactor>
</comment>
<dbReference type="InterPro" id="IPR050446">
    <property type="entry name" value="FAD-oxidoreductase/Apoptosis"/>
</dbReference>
<evidence type="ECO:0000259" key="6">
    <source>
        <dbReference type="PROSITE" id="PS51085"/>
    </source>
</evidence>
<dbReference type="PANTHER" id="PTHR43557:SF2">
    <property type="entry name" value="RIESKE DOMAIN-CONTAINING PROTEIN-RELATED"/>
    <property type="match status" value="1"/>
</dbReference>
<dbReference type="SUPFAM" id="SSF51905">
    <property type="entry name" value="FAD/NAD(P)-binding domain"/>
    <property type="match status" value="1"/>
</dbReference>
<keyword evidence="3" id="KW-0285">Flavoprotein</keyword>
<dbReference type="Pfam" id="PF07992">
    <property type="entry name" value="Pyr_redox_2"/>
    <property type="match status" value="1"/>
</dbReference>
<evidence type="ECO:0000256" key="2">
    <source>
        <dbReference type="ARBA" id="ARBA00010914"/>
    </source>
</evidence>
<dbReference type="Proteomes" id="UP001208935">
    <property type="component" value="Unassembled WGS sequence"/>
</dbReference>
<evidence type="ECO:0000256" key="5">
    <source>
        <dbReference type="ARBA" id="ARBA00023002"/>
    </source>
</evidence>
<dbReference type="PANTHER" id="PTHR43557">
    <property type="entry name" value="APOPTOSIS-INDUCING FACTOR 1"/>
    <property type="match status" value="1"/>
</dbReference>
<dbReference type="PRINTS" id="PR00368">
    <property type="entry name" value="FADPNR"/>
</dbReference>
<feature type="domain" description="2Fe-2S ferredoxin-type" evidence="6">
    <location>
        <begin position="433"/>
        <end position="537"/>
    </location>
</feature>
<dbReference type="InterPro" id="IPR036010">
    <property type="entry name" value="2Fe-2S_ferredoxin-like_sf"/>
</dbReference>
<sequence length="537" mass="56834">MGAEPHIVIVGSGVAGTEAAYALRTFGHAGPITLLGREPHLPYERPPLSKAYLRGSPAREGLWLRPASAYAEERILLRTGTEVLSIDRAARELRLRTGDTLAYEQLLLATGGEPRALALPGADLPGVLSLKTLDDAERLRPRLVSGAAVVLIGGGYVGMELAATACQAGCKVTVVEGQSRVLARTLPAAIGVHLQDQHRARGVRLVLDAQVAALEGDTRVRAVRLADGERLPADTVLVGIGNHACDELAQRIGLATAAGIVVDAHGRTRDPAIFAAGDCAVAPQAGFAAPIRLESVQSARFQARRAAAAMRAAAQPVSVADELPWFWSDQFDTKLQMAGLPRPGDAQILRGDPASGSFSVVFQNAADGVTAVQCVNAASDFAAAKKLIAQRRCFDPAWLADAGLRLREIRDRTPCAVRAPDSSPTQRIPAMPHPVTIEATDRKGRVHHLENPPGSSLMEVLRARGLPVAATCGGARSCATCHVYVHGGYGSVGAPDEDELDLLTESEHYRAGESRLSCQIQLQPQTGRLQVELAPQD</sequence>
<dbReference type="RefSeq" id="WP_265258398.1">
    <property type="nucleotide sequence ID" value="NZ_QZCV01000002.1"/>
</dbReference>
<dbReference type="InterPro" id="IPR016156">
    <property type="entry name" value="FAD/NAD-linked_Rdtase_dimer_sf"/>
</dbReference>
<dbReference type="Pfam" id="PF00111">
    <property type="entry name" value="Fer2"/>
    <property type="match status" value="1"/>
</dbReference>
<dbReference type="Gene3D" id="3.30.390.30">
    <property type="match status" value="1"/>
</dbReference>
<dbReference type="Pfam" id="PF14759">
    <property type="entry name" value="Reductase_C"/>
    <property type="match status" value="1"/>
</dbReference>
<comment type="similarity">
    <text evidence="2">Belongs to the adrenodoxin/putidaredoxin family.</text>
</comment>
<keyword evidence="8" id="KW-1185">Reference proteome</keyword>